<sequence length="416" mass="44415">MYSVQVDSFAQCINACATTSGCVAVALSGVACYLKNGVVPPRYNQVYGARMISSASSTTSPQLTNSTSTSKSTASSSTSSKPASTALTTSTRSSTSISASKASSRTTSVTSISTLITYTKTVITSSLTPTATATPTNNGIYVANSGKRGLAYNNDTLTSFYSELGQNSEVSWKYNWFYSPLNTNETTEDNPALIYIPLLFSDASDLTSVWPQQAQAAIDAGADAIFSFNEPDACYGGSACMSVPEAVSAYKQYIQPFAGKAKLGAPAITASGLYDGYLTQFIGNCTGCTIDFINLHWYANVYAFTYLQSHIETAHEMFPAYPIYVTEVGNDNSGGVTATDAQLQSFMEQIFPWLDAVPYVHRYAWFFDAPGNTINADGTGLSDLGVMYNNHTAPCPYWSNVNGTCTVAANNYTEPV</sequence>
<dbReference type="SUPFAM" id="SSF51445">
    <property type="entry name" value="(Trans)glycosidases"/>
    <property type="match status" value="1"/>
</dbReference>
<keyword evidence="4" id="KW-1185">Reference proteome</keyword>
<feature type="region of interest" description="Disordered" evidence="1">
    <location>
        <begin position="56"/>
        <end position="89"/>
    </location>
</feature>
<dbReference type="AlphaFoldDB" id="A0A9W7SQ66"/>
<keyword evidence="3" id="KW-0378">Hydrolase</keyword>
<dbReference type="Pfam" id="PF11790">
    <property type="entry name" value="Glyco_hydro_cc"/>
    <property type="match status" value="1"/>
</dbReference>
<dbReference type="OrthoDB" id="5985073at2759"/>
<evidence type="ECO:0000259" key="2">
    <source>
        <dbReference type="Pfam" id="PF11790"/>
    </source>
</evidence>
<dbReference type="InterPro" id="IPR017853">
    <property type="entry name" value="GH"/>
</dbReference>
<reference evidence="3 4" key="1">
    <citation type="journal article" date="2018" name="IMA Fungus">
        <title>IMA Genome-F 10: Nine draft genome sequences of Claviceps purpurea s.lat., including C. arundinis, C. humidiphila, and C. cf. spartinae, pseudomolecules for the pitch canker pathogen Fusarium circinatum, draft genome of Davidsoniella eucalypti, Grosmannia galeiformis, Quambalaria eucalypti, and Teratosphaeria destructans.</title>
        <authorList>
            <person name="Wingfield B.D."/>
            <person name="Liu M."/>
            <person name="Nguyen H.D."/>
            <person name="Lane F.A."/>
            <person name="Morgan S.W."/>
            <person name="De Vos L."/>
            <person name="Wilken P.M."/>
            <person name="Duong T.A."/>
            <person name="Aylward J."/>
            <person name="Coetzee M.P."/>
            <person name="Dadej K."/>
            <person name="De Beer Z.W."/>
            <person name="Findlay W."/>
            <person name="Havenga M."/>
            <person name="Kolarik M."/>
            <person name="Menzies J.G."/>
            <person name="Naidoo K."/>
            <person name="Pochopski O."/>
            <person name="Shoukouhi P."/>
            <person name="Santana Q.C."/>
            <person name="Seifert K.A."/>
            <person name="Soal N."/>
            <person name="Steenkamp E.T."/>
            <person name="Tatham C.T."/>
            <person name="van der Nest M.A."/>
            <person name="Wingfield M.J."/>
        </authorList>
    </citation>
    <scope>NUCLEOTIDE SEQUENCE [LARGE SCALE GENOMIC DNA]</scope>
    <source>
        <strain evidence="3">CMW44962</strain>
    </source>
</reference>
<evidence type="ECO:0000313" key="3">
    <source>
        <dbReference type="EMBL" id="KAH9826556.1"/>
    </source>
</evidence>
<evidence type="ECO:0000256" key="1">
    <source>
        <dbReference type="SAM" id="MobiDB-lite"/>
    </source>
</evidence>
<dbReference type="GO" id="GO:0016787">
    <property type="term" value="F:hydrolase activity"/>
    <property type="evidence" value="ECO:0007669"/>
    <property type="project" value="UniProtKB-KW"/>
</dbReference>
<dbReference type="InterPro" id="IPR024655">
    <property type="entry name" value="Asl1_glyco_hydro_catalytic"/>
</dbReference>
<organism evidence="3 4">
    <name type="scientific">Teratosphaeria destructans</name>
    <dbReference type="NCBI Taxonomy" id="418781"/>
    <lineage>
        <taxon>Eukaryota</taxon>
        <taxon>Fungi</taxon>
        <taxon>Dikarya</taxon>
        <taxon>Ascomycota</taxon>
        <taxon>Pezizomycotina</taxon>
        <taxon>Dothideomycetes</taxon>
        <taxon>Dothideomycetidae</taxon>
        <taxon>Mycosphaerellales</taxon>
        <taxon>Teratosphaeriaceae</taxon>
        <taxon>Teratosphaeria</taxon>
    </lineage>
</organism>
<reference evidence="3 4" key="2">
    <citation type="journal article" date="2021" name="Curr. Genet.">
        <title>Genetic response to nitrogen starvation in the aggressive Eucalyptus foliar pathogen Teratosphaeria destructans.</title>
        <authorList>
            <person name="Havenga M."/>
            <person name="Wingfield B.D."/>
            <person name="Wingfield M.J."/>
            <person name="Dreyer L.L."/>
            <person name="Roets F."/>
            <person name="Aylward J."/>
        </authorList>
    </citation>
    <scope>NUCLEOTIDE SEQUENCE [LARGE SCALE GENOMIC DNA]</scope>
    <source>
        <strain evidence="3">CMW44962</strain>
    </source>
</reference>
<gene>
    <name evidence="3" type="ORF">Tdes44962_MAKER00520</name>
</gene>
<dbReference type="PANTHER" id="PTHR34154:SF10">
    <property type="entry name" value="ASL1-LIKE GLYCOSYL HYDROLASE CATALYTIC DOMAIN-CONTAINING PROTEIN"/>
    <property type="match status" value="1"/>
</dbReference>
<name>A0A9W7SQ66_9PEZI</name>
<feature type="domain" description="Asl1-like glycosyl hydrolase catalytic" evidence="2">
    <location>
        <begin position="149"/>
        <end position="388"/>
    </location>
</feature>
<evidence type="ECO:0000313" key="4">
    <source>
        <dbReference type="Proteomes" id="UP001138500"/>
    </source>
</evidence>
<accession>A0A9W7SQ66</accession>
<dbReference type="EMBL" id="RIBY02001978">
    <property type="protein sequence ID" value="KAH9826556.1"/>
    <property type="molecule type" value="Genomic_DNA"/>
</dbReference>
<dbReference type="InterPro" id="IPR053183">
    <property type="entry name" value="ASL1"/>
</dbReference>
<dbReference type="GO" id="GO:0009277">
    <property type="term" value="C:fungal-type cell wall"/>
    <property type="evidence" value="ECO:0007669"/>
    <property type="project" value="TreeGrafter"/>
</dbReference>
<protein>
    <submittedName>
        <fullName evidence="3">Glycoside hydrolase family 128 protein</fullName>
    </submittedName>
</protein>
<dbReference type="PANTHER" id="PTHR34154">
    <property type="entry name" value="ALKALI-SENSITIVE LINKAGE PROTEIN 1"/>
    <property type="match status" value="1"/>
</dbReference>
<feature type="compositionally biased region" description="Low complexity" evidence="1">
    <location>
        <begin position="64"/>
        <end position="89"/>
    </location>
</feature>
<comment type="caution">
    <text evidence="3">The sequence shown here is derived from an EMBL/GenBank/DDBJ whole genome shotgun (WGS) entry which is preliminary data.</text>
</comment>
<dbReference type="GO" id="GO:0071966">
    <property type="term" value="P:fungal-type cell wall polysaccharide metabolic process"/>
    <property type="evidence" value="ECO:0007669"/>
    <property type="project" value="TreeGrafter"/>
</dbReference>
<dbReference type="Gene3D" id="3.20.20.80">
    <property type="entry name" value="Glycosidases"/>
    <property type="match status" value="1"/>
</dbReference>
<dbReference type="Proteomes" id="UP001138500">
    <property type="component" value="Unassembled WGS sequence"/>
</dbReference>
<proteinExistence type="predicted"/>